<accession>A0A0F7SV49</accession>
<feature type="compositionally biased region" description="Acidic residues" evidence="1">
    <location>
        <begin position="109"/>
        <end position="120"/>
    </location>
</feature>
<evidence type="ECO:0000313" key="2">
    <source>
        <dbReference type="EMBL" id="CED85406.1"/>
    </source>
</evidence>
<feature type="region of interest" description="Disordered" evidence="1">
    <location>
        <begin position="15"/>
        <end position="55"/>
    </location>
</feature>
<reference evidence="2" key="1">
    <citation type="submission" date="2014-08" db="EMBL/GenBank/DDBJ databases">
        <authorList>
            <person name="Sharma Rahul"/>
            <person name="Thines Marco"/>
        </authorList>
    </citation>
    <scope>NUCLEOTIDE SEQUENCE</scope>
</reference>
<dbReference type="EMBL" id="LN483332">
    <property type="protein sequence ID" value="CED85406.1"/>
    <property type="molecule type" value="Genomic_DNA"/>
</dbReference>
<organism evidence="2">
    <name type="scientific">Phaffia rhodozyma</name>
    <name type="common">Yeast</name>
    <name type="synonym">Xanthophyllomyces dendrorhous</name>
    <dbReference type="NCBI Taxonomy" id="264483"/>
    <lineage>
        <taxon>Eukaryota</taxon>
        <taxon>Fungi</taxon>
        <taxon>Dikarya</taxon>
        <taxon>Basidiomycota</taxon>
        <taxon>Agaricomycotina</taxon>
        <taxon>Tremellomycetes</taxon>
        <taxon>Cystofilobasidiales</taxon>
        <taxon>Mrakiaceae</taxon>
        <taxon>Phaffia</taxon>
    </lineage>
</organism>
<feature type="region of interest" description="Disordered" evidence="1">
    <location>
        <begin position="86"/>
        <end position="120"/>
    </location>
</feature>
<name>A0A0F7SV49_PHARH</name>
<evidence type="ECO:0000256" key="1">
    <source>
        <dbReference type="SAM" id="MobiDB-lite"/>
    </source>
</evidence>
<sequence length="120" mass="13202">MTSITATLQVTISSDPLHPAPHPAKQITSYPLPSAKPTLPTPIPSDPLSDKAEVKAVAEPTSTYGPLLEAMKTCRDEVNSILTDWKEWEDSIGEGVQEKKKKNKGKNIEEDEDDDEEDDE</sequence>
<protein>
    <submittedName>
        <fullName evidence="2">Uncharacterized protein</fullName>
    </submittedName>
</protein>
<dbReference type="AlphaFoldDB" id="A0A0F7SV49"/>
<proteinExistence type="predicted"/>